<reference evidence="1" key="1">
    <citation type="submission" date="2020-04" db="EMBL/GenBank/DDBJ databases">
        <title>Hybrid Assembly of Korean Phytophthora infestans isolates.</title>
        <authorList>
            <person name="Prokchorchik M."/>
            <person name="Lee Y."/>
            <person name="Seo J."/>
            <person name="Cho J.-H."/>
            <person name="Park Y.-E."/>
            <person name="Jang D.-C."/>
            <person name="Im J.-S."/>
            <person name="Choi J.-G."/>
            <person name="Park H.-J."/>
            <person name="Lee G.-B."/>
            <person name="Lee Y.-G."/>
            <person name="Hong S.-Y."/>
            <person name="Cho K."/>
            <person name="Sohn K.H."/>
        </authorList>
    </citation>
    <scope>NUCLEOTIDE SEQUENCE</scope>
    <source>
        <strain evidence="1">KR_1_A1</strain>
    </source>
</reference>
<dbReference type="CDD" id="cd09272">
    <property type="entry name" value="RNase_HI_RT_Ty1"/>
    <property type="match status" value="1"/>
</dbReference>
<keyword evidence="1" id="KW-0548">Nucleotidyltransferase</keyword>
<organism evidence="1 2">
    <name type="scientific">Phytophthora infestans</name>
    <name type="common">Potato late blight agent</name>
    <name type="synonym">Botrytis infestans</name>
    <dbReference type="NCBI Taxonomy" id="4787"/>
    <lineage>
        <taxon>Eukaryota</taxon>
        <taxon>Sar</taxon>
        <taxon>Stramenopiles</taxon>
        <taxon>Oomycota</taxon>
        <taxon>Peronosporomycetes</taxon>
        <taxon>Peronosporales</taxon>
        <taxon>Peronosporaceae</taxon>
        <taxon>Phytophthora</taxon>
    </lineage>
</organism>
<name>A0A833SIT0_PHYIN</name>
<accession>A0A833SIT0</accession>
<protein>
    <submittedName>
        <fullName evidence="1">Putative reverse transcriptase Ty1/copia-type domain-containing protein</fullName>
    </submittedName>
</protein>
<proteinExistence type="predicted"/>
<dbReference type="EMBL" id="WSZM01000505">
    <property type="protein sequence ID" value="KAF4032169.1"/>
    <property type="molecule type" value="Genomic_DNA"/>
</dbReference>
<dbReference type="AlphaFoldDB" id="A0A833SIT0"/>
<keyword evidence="2" id="KW-1185">Reference proteome</keyword>
<keyword evidence="1" id="KW-0695">RNA-directed DNA polymerase</keyword>
<keyword evidence="1" id="KW-0808">Transferase</keyword>
<dbReference type="GO" id="GO:0003964">
    <property type="term" value="F:RNA-directed DNA polymerase activity"/>
    <property type="evidence" value="ECO:0007669"/>
    <property type="project" value="UniProtKB-KW"/>
</dbReference>
<gene>
    <name evidence="1" type="ORF">GN244_ATG15938</name>
</gene>
<evidence type="ECO:0000313" key="2">
    <source>
        <dbReference type="Proteomes" id="UP000602510"/>
    </source>
</evidence>
<sequence>MAALSSTEEEYIAMSSDVQECIGLNSVLDDLGFAEEAILVMEDNQGAQNLAESKSVTQRSRHISTKYNWLREKVGSHDVRVQYCRTNDMVADHFTKPLGRVKLKYFRDCLGGSIGYSASRW</sequence>
<evidence type="ECO:0000313" key="1">
    <source>
        <dbReference type="EMBL" id="KAF4032169.1"/>
    </source>
</evidence>
<dbReference type="Proteomes" id="UP000602510">
    <property type="component" value="Unassembled WGS sequence"/>
</dbReference>
<comment type="caution">
    <text evidence="1">The sequence shown here is derived from an EMBL/GenBank/DDBJ whole genome shotgun (WGS) entry which is preliminary data.</text>
</comment>